<protein>
    <submittedName>
        <fullName evidence="2 4">Uncharacterized protein</fullName>
    </submittedName>
</protein>
<dbReference type="AlphaFoldDB" id="A0A183DNK1"/>
<feature type="region of interest" description="Disordered" evidence="1">
    <location>
        <begin position="77"/>
        <end position="100"/>
    </location>
</feature>
<dbReference type="Proteomes" id="UP000271098">
    <property type="component" value="Unassembled WGS sequence"/>
</dbReference>
<organism evidence="4">
    <name type="scientific">Gongylonema pulchrum</name>
    <dbReference type="NCBI Taxonomy" id="637853"/>
    <lineage>
        <taxon>Eukaryota</taxon>
        <taxon>Metazoa</taxon>
        <taxon>Ecdysozoa</taxon>
        <taxon>Nematoda</taxon>
        <taxon>Chromadorea</taxon>
        <taxon>Rhabditida</taxon>
        <taxon>Spirurina</taxon>
        <taxon>Spiruromorpha</taxon>
        <taxon>Spiruroidea</taxon>
        <taxon>Gongylonematidae</taxon>
        <taxon>Gongylonema</taxon>
    </lineage>
</organism>
<name>A0A183DNK1_9BILA</name>
<accession>A0A183DNK1</accession>
<dbReference type="WBParaSite" id="GPUH_0001030501-mRNA-1">
    <property type="protein sequence ID" value="GPUH_0001030501-mRNA-1"/>
    <property type="gene ID" value="GPUH_0001030501"/>
</dbReference>
<gene>
    <name evidence="2" type="ORF">GPUH_LOCUS10292</name>
</gene>
<evidence type="ECO:0000256" key="1">
    <source>
        <dbReference type="SAM" id="MobiDB-lite"/>
    </source>
</evidence>
<sequence>MDSLAFERKRGIRKNYKRPILRPVGKYHGLLLGEQVVVEDRKEADELNAYGCFGEFLQRRKSSVSLECFENDVRQQQQQEGQVRHERIPTTTDMNRADDAGCSSTAAATAHPAQMFTFFLTF</sequence>
<reference evidence="2 3" key="2">
    <citation type="submission" date="2018-11" db="EMBL/GenBank/DDBJ databases">
        <authorList>
            <consortium name="Pathogen Informatics"/>
        </authorList>
    </citation>
    <scope>NUCLEOTIDE SEQUENCE [LARGE SCALE GENOMIC DNA]</scope>
</reference>
<proteinExistence type="predicted"/>
<dbReference type="OrthoDB" id="5816688at2759"/>
<keyword evidence="3" id="KW-1185">Reference proteome</keyword>
<dbReference type="EMBL" id="UYRT01077915">
    <property type="protein sequence ID" value="VDN17243.1"/>
    <property type="molecule type" value="Genomic_DNA"/>
</dbReference>
<reference evidence="4" key="1">
    <citation type="submission" date="2016-06" db="UniProtKB">
        <authorList>
            <consortium name="WormBaseParasite"/>
        </authorList>
    </citation>
    <scope>IDENTIFICATION</scope>
</reference>
<evidence type="ECO:0000313" key="3">
    <source>
        <dbReference type="Proteomes" id="UP000271098"/>
    </source>
</evidence>
<dbReference type="Gene3D" id="3.40.1170.20">
    <property type="entry name" value="tRNA intron endonuclease, N-terminal domain"/>
    <property type="match status" value="1"/>
</dbReference>
<evidence type="ECO:0000313" key="4">
    <source>
        <dbReference type="WBParaSite" id="GPUH_0001030501-mRNA-1"/>
    </source>
</evidence>
<evidence type="ECO:0000313" key="2">
    <source>
        <dbReference type="EMBL" id="VDN17243.1"/>
    </source>
</evidence>